<dbReference type="Proteomes" id="UP000826550">
    <property type="component" value="Chromosome"/>
</dbReference>
<dbReference type="PANTHER" id="PTHR47894">
    <property type="entry name" value="HTH-TYPE TRANSCRIPTIONAL REGULATOR GADX"/>
    <property type="match status" value="1"/>
</dbReference>
<dbReference type="SMART" id="SM00342">
    <property type="entry name" value="HTH_ARAC"/>
    <property type="match status" value="1"/>
</dbReference>
<evidence type="ECO:0000256" key="3">
    <source>
        <dbReference type="ARBA" id="ARBA00023163"/>
    </source>
</evidence>
<proteinExistence type="predicted"/>
<dbReference type="PROSITE" id="PS01124">
    <property type="entry name" value="HTH_ARAC_FAMILY_2"/>
    <property type="match status" value="1"/>
</dbReference>
<keyword evidence="6" id="KW-1185">Reference proteome</keyword>
<feature type="domain" description="HTH araC/xylS-type" evidence="4">
    <location>
        <begin position="217"/>
        <end position="319"/>
    </location>
</feature>
<keyword evidence="1" id="KW-0805">Transcription regulation</keyword>
<gene>
    <name evidence="5" type="ORF">GYM71_03665</name>
</gene>
<dbReference type="Pfam" id="PF12833">
    <property type="entry name" value="HTH_18"/>
    <property type="match status" value="1"/>
</dbReference>
<evidence type="ECO:0000256" key="2">
    <source>
        <dbReference type="ARBA" id="ARBA00023125"/>
    </source>
</evidence>
<evidence type="ECO:0000313" key="5">
    <source>
        <dbReference type="EMBL" id="QYN52553.1"/>
    </source>
</evidence>
<dbReference type="InterPro" id="IPR009057">
    <property type="entry name" value="Homeodomain-like_sf"/>
</dbReference>
<name>A0ABX8W501_9LACO</name>
<dbReference type="InterPro" id="IPR018060">
    <property type="entry name" value="HTH_AraC"/>
</dbReference>
<protein>
    <submittedName>
        <fullName evidence="5">AraC family transcriptional regulator</fullName>
    </submittedName>
</protein>
<reference evidence="5 6" key="1">
    <citation type="submission" date="2020-01" db="EMBL/GenBank/DDBJ databases">
        <title>Vast differences in strain-level diversity in the gut microbiota of two closely related honey bee species.</title>
        <authorList>
            <person name="Ellegaard K.M."/>
            <person name="Suenami S."/>
            <person name="Miyazaki R."/>
            <person name="Engel P."/>
        </authorList>
    </citation>
    <scope>NUCLEOTIDE SEQUENCE [LARGE SCALE GENOMIC DNA]</scope>
    <source>
        <strain evidence="5 6">ESL0416</strain>
    </source>
</reference>
<keyword evidence="2" id="KW-0238">DNA-binding</keyword>
<organism evidence="5 6">
    <name type="scientific">Lactobacillus panisapium</name>
    <dbReference type="NCBI Taxonomy" id="2012495"/>
    <lineage>
        <taxon>Bacteria</taxon>
        <taxon>Bacillati</taxon>
        <taxon>Bacillota</taxon>
        <taxon>Bacilli</taxon>
        <taxon>Lactobacillales</taxon>
        <taxon>Lactobacillaceae</taxon>
        <taxon>Lactobacillus</taxon>
    </lineage>
</organism>
<evidence type="ECO:0000313" key="6">
    <source>
        <dbReference type="Proteomes" id="UP000826550"/>
    </source>
</evidence>
<sequence>MDQAVAKNLKGFLQELGYPFDSISALLDSGNMTRYFNSKWLKSSHSFAILDQKATDEQLLACSDVSNIYQFVPPYFAALSSKNGLQAIERLSSYEQLIGPIEIGTFKEGEKLRVHISYLDDSRKNSRFSLLVDQISLISLLRTGTGKLIKPLSIGSKFNYGKKITEYLGLSSQSCHDNYLVFSKSNLLKPFLTQNDIMWNFMEPGLKKYISDLKVDPPFKAIVQNTLFKLIAGGNFQLKDVANALEISPRTVQRWLKNEGTSYKEQVNEVQKILALNLLQDATLNTAEVSFLVGFNNVTTFYKAFKRWTGKTVLKYRHQMIINKNSINAAS</sequence>
<dbReference type="SUPFAM" id="SSF46689">
    <property type="entry name" value="Homeodomain-like"/>
    <property type="match status" value="1"/>
</dbReference>
<evidence type="ECO:0000259" key="4">
    <source>
        <dbReference type="PROSITE" id="PS01124"/>
    </source>
</evidence>
<dbReference type="RefSeq" id="WP_220220959.1">
    <property type="nucleotide sequence ID" value="NZ_CP048268.1"/>
</dbReference>
<evidence type="ECO:0000256" key="1">
    <source>
        <dbReference type="ARBA" id="ARBA00023015"/>
    </source>
</evidence>
<accession>A0ABX8W501</accession>
<dbReference type="PANTHER" id="PTHR47894:SF1">
    <property type="entry name" value="HTH-TYPE TRANSCRIPTIONAL REGULATOR VQSM"/>
    <property type="match status" value="1"/>
</dbReference>
<dbReference type="EMBL" id="CP048268">
    <property type="protein sequence ID" value="QYN52553.1"/>
    <property type="molecule type" value="Genomic_DNA"/>
</dbReference>
<keyword evidence="3" id="KW-0804">Transcription</keyword>
<dbReference type="Gene3D" id="1.10.10.60">
    <property type="entry name" value="Homeodomain-like"/>
    <property type="match status" value="1"/>
</dbReference>